<name>A0ABW5MSR9_9FLAO</name>
<sequence>MNTSRLTRIISKQIIGQLRILLILVSMQVTAQNDTIWYADNWKVTEKQDAKFYRIPVEEKNGLFLMQDFYISGNKQMVGTSKRPNVDVWQGKVTWYNEDGTIYQQGNYIDNKLEGEFITFLGDKKLKAIYKNGRFLSGKQNVDFSSGKYYKELKKDTLIEITYSNGLKGRRTERFSVKDATYYSAVYAKHFDKNGDLITEVSYDNGSPVEGGEVYFYSGTDSINTISYYKNSKFLGTTFYDRKGQVREKFYLEPEYKSVYFSKNGKKLDSIIYEVKDGRLSPYNGKKYYYKSNKENNEIIEITSIYNYTNGSLGWTKVFEENKLFSYTLYNDKNATDKIIYYDKKGAPKDSLLYKNYVPFNGTEYTKGYGIRKYEDGKVVEETIKYRNIDKVFKYRKGLLETFYDKEGNQIAVMRLKKDNYYALEEGTQLTIDYLDRITSEITYKNDKKVKEAYISYARESDLGYREETFFDTDGYSYIKKIKYYANGQKQSEIDYNRYTEKFGKYYDKDGSLLGSYDYESKDGKLYEFFYHSDQVQKMAEWNDGKLVRLLRYEDEYIRGSQDKRYLLLEDIDVTKEALIYARDGSLLSKLTYKNGEPFEGTFYDYQTRTRVTYQNGKRNGKYEKFDYGTHVIESGNYTAGLKEGKFTFYNFSGILTHFINYSKDKREGEATYFNADGTVASTMNFENDLPYDGKQIIRDYGGAITEVYAKGKLVSKLQENKTGDIYTVYSGDDEEHVTVYYPSTQVKKYDFTTKRSVLNGEVTRFDANGKAMHTANFVDGKFKSGEIWVLPNSYDQKDLEKIVCKKTDALYEVGFISKSGDEVFKAKEIAQVGIQSHIEKLNLGLTYINYQNLY</sequence>
<dbReference type="RefSeq" id="WP_377764764.1">
    <property type="nucleotide sequence ID" value="NZ_JBHULB010000001.1"/>
</dbReference>
<accession>A0ABW5MSR9</accession>
<proteinExistence type="predicted"/>
<evidence type="ECO:0000313" key="2">
    <source>
        <dbReference type="Proteomes" id="UP001597526"/>
    </source>
</evidence>
<protein>
    <submittedName>
        <fullName evidence="1">Toxin-antitoxin system YwqK family antitoxin</fullName>
    </submittedName>
</protein>
<keyword evidence="2" id="KW-1185">Reference proteome</keyword>
<gene>
    <name evidence="1" type="ORF">ACFSQJ_00360</name>
</gene>
<organism evidence="1 2">
    <name type="scientific">Croceitalea marina</name>
    <dbReference type="NCBI Taxonomy" id="1775166"/>
    <lineage>
        <taxon>Bacteria</taxon>
        <taxon>Pseudomonadati</taxon>
        <taxon>Bacteroidota</taxon>
        <taxon>Flavobacteriia</taxon>
        <taxon>Flavobacteriales</taxon>
        <taxon>Flavobacteriaceae</taxon>
        <taxon>Croceitalea</taxon>
    </lineage>
</organism>
<evidence type="ECO:0000313" key="1">
    <source>
        <dbReference type="EMBL" id="MFD2585361.1"/>
    </source>
</evidence>
<dbReference type="Proteomes" id="UP001597526">
    <property type="component" value="Unassembled WGS sequence"/>
</dbReference>
<comment type="caution">
    <text evidence="1">The sequence shown here is derived from an EMBL/GenBank/DDBJ whole genome shotgun (WGS) entry which is preliminary data.</text>
</comment>
<dbReference type="Gene3D" id="3.90.930.1">
    <property type="match status" value="1"/>
</dbReference>
<reference evidence="2" key="1">
    <citation type="journal article" date="2019" name="Int. J. Syst. Evol. Microbiol.">
        <title>The Global Catalogue of Microorganisms (GCM) 10K type strain sequencing project: providing services to taxonomists for standard genome sequencing and annotation.</title>
        <authorList>
            <consortium name="The Broad Institute Genomics Platform"/>
            <consortium name="The Broad Institute Genome Sequencing Center for Infectious Disease"/>
            <person name="Wu L."/>
            <person name="Ma J."/>
        </authorList>
    </citation>
    <scope>NUCLEOTIDE SEQUENCE [LARGE SCALE GENOMIC DNA]</scope>
    <source>
        <strain evidence="2">KCTC 52368</strain>
    </source>
</reference>
<dbReference type="EMBL" id="JBHULB010000001">
    <property type="protein sequence ID" value="MFD2585361.1"/>
    <property type="molecule type" value="Genomic_DNA"/>
</dbReference>
<dbReference type="SUPFAM" id="SSF82185">
    <property type="entry name" value="Histone H3 K4-specific methyltransferase SET7/9 N-terminal domain"/>
    <property type="match status" value="2"/>
</dbReference>
<dbReference type="Gene3D" id="2.20.110.10">
    <property type="entry name" value="Histone H3 K4-specific methyltransferase SET7/9 N-terminal domain"/>
    <property type="match status" value="1"/>
</dbReference>